<dbReference type="PANTHER" id="PTHR31762">
    <property type="entry name" value="FAS-BINDING FACTOR-LIKE PROTEIN"/>
    <property type="match status" value="1"/>
</dbReference>
<dbReference type="EMBL" id="JAAWWB010000002">
    <property type="protein sequence ID" value="KAG6788013.1"/>
    <property type="molecule type" value="Genomic_DNA"/>
</dbReference>
<feature type="compositionally biased region" description="Polar residues" evidence="2">
    <location>
        <begin position="14"/>
        <end position="30"/>
    </location>
</feature>
<keyword evidence="1" id="KW-0175">Coiled coil</keyword>
<proteinExistence type="predicted"/>
<dbReference type="OrthoDB" id="2014962at2759"/>
<dbReference type="GO" id="GO:0000911">
    <property type="term" value="P:cytokinesis by cell plate formation"/>
    <property type="evidence" value="ECO:0007669"/>
    <property type="project" value="InterPro"/>
</dbReference>
<feature type="compositionally biased region" description="Low complexity" evidence="2">
    <location>
        <begin position="100"/>
        <end position="121"/>
    </location>
</feature>
<evidence type="ECO:0000313" key="4">
    <source>
        <dbReference type="Proteomes" id="UP000886885"/>
    </source>
</evidence>
<accession>A0A8X8APT4</accession>
<dbReference type="AlphaFoldDB" id="A0A8X8APT4"/>
<keyword evidence="4" id="KW-1185">Reference proteome</keyword>
<name>A0A8X8APT4_POPTO</name>
<evidence type="ECO:0000256" key="1">
    <source>
        <dbReference type="SAM" id="Coils"/>
    </source>
</evidence>
<evidence type="ECO:0008006" key="5">
    <source>
        <dbReference type="Google" id="ProtNLM"/>
    </source>
</evidence>
<feature type="compositionally biased region" description="Low complexity" evidence="2">
    <location>
        <begin position="39"/>
        <end position="68"/>
    </location>
</feature>
<feature type="coiled-coil region" evidence="1">
    <location>
        <begin position="366"/>
        <end position="400"/>
    </location>
</feature>
<dbReference type="PANTHER" id="PTHR31762:SF11">
    <property type="entry name" value="MYOSIN"/>
    <property type="match status" value="1"/>
</dbReference>
<dbReference type="Proteomes" id="UP000886885">
    <property type="component" value="Chromosome 1D"/>
</dbReference>
<protein>
    <recommendedName>
        <fullName evidence="5">Coiled-coil domain-containing protein SCD2</fullName>
    </recommendedName>
</protein>
<evidence type="ECO:0000313" key="3">
    <source>
        <dbReference type="EMBL" id="KAG6788013.1"/>
    </source>
</evidence>
<comment type="caution">
    <text evidence="3">The sequence shown here is derived from an EMBL/GenBank/DDBJ whole genome shotgun (WGS) entry which is preliminary data.</text>
</comment>
<feature type="coiled-coil region" evidence="1">
    <location>
        <begin position="210"/>
        <end position="251"/>
    </location>
</feature>
<feature type="region of interest" description="Disordered" evidence="2">
    <location>
        <begin position="1"/>
        <end position="189"/>
    </location>
</feature>
<gene>
    <name evidence="3" type="ORF">POTOM_004065</name>
</gene>
<organism evidence="3 4">
    <name type="scientific">Populus tomentosa</name>
    <name type="common">Chinese white poplar</name>
    <dbReference type="NCBI Taxonomy" id="118781"/>
    <lineage>
        <taxon>Eukaryota</taxon>
        <taxon>Viridiplantae</taxon>
        <taxon>Streptophyta</taxon>
        <taxon>Embryophyta</taxon>
        <taxon>Tracheophyta</taxon>
        <taxon>Spermatophyta</taxon>
        <taxon>Magnoliopsida</taxon>
        <taxon>eudicotyledons</taxon>
        <taxon>Gunneridae</taxon>
        <taxon>Pentapetalae</taxon>
        <taxon>rosids</taxon>
        <taxon>fabids</taxon>
        <taxon>Malpighiales</taxon>
        <taxon>Salicaceae</taxon>
        <taxon>Saliceae</taxon>
        <taxon>Populus</taxon>
    </lineage>
</organism>
<feature type="compositionally biased region" description="Acidic residues" evidence="2">
    <location>
        <begin position="72"/>
        <end position="84"/>
    </location>
</feature>
<evidence type="ECO:0000256" key="2">
    <source>
        <dbReference type="SAM" id="MobiDB-lite"/>
    </source>
</evidence>
<dbReference type="InterPro" id="IPR040321">
    <property type="entry name" value="SCD2-like"/>
</dbReference>
<sequence length="637" mass="70257">MDWQRTESPLYARQGTSDPASSPTAATVQNARHGHHARSSSASGLSTIKRNQNVAAKAAAQRLAQVMASQTADDDGDDENDGDDLGFRYSAPPPLSFSRNVNSNNTNVTTTSKASSTATSSRINRSPSPALARNFEEPASGGSTSAGRPSMSLRTAAAAAPPVPQSKGSLRTAVSLPPMDPPRNGHRDGKRFLSDAVHFNSKDTGDQREASALRDELDMLQEENENIFEKLRLEEERCEEAEARVKELEKQGAFVTSFKDGNILFRAALNLKASQVPLFIPPTSSVINMYTLLLVLGSQVAAFGEGVSLEAKLLSRKEAALRQREVMGMGSYARLFNLDHRRAFVSFLFEDHDGFPAAALKDAKQNNMVDKEIASIRSEVENAKDEAAAVMRQFLGAESEVKALRSMTQRMILTQKEMEEVVLKRCWLARYWGLAAKYGICADVAVSKHEYWSSLAPLPFEVVVSAGQKAKEELGDEDSEKRSTLVQDLSDLTGEGNIESMLSVEMGLKELASLKVEDAIVLALAQQRRANSLRLSISDVKSPGDPKYTEAFELSPEESEDVLFKEAWLTYFWRRAKAHGIEEDTAKERFQFWISRSAHSPSSHDAVDVEQGLTELRKLGIEHRLWEASRKEIDRDS</sequence>
<reference evidence="3" key="1">
    <citation type="journal article" date="2020" name="bioRxiv">
        <title>Hybrid origin of Populus tomentosa Carr. identified through genome sequencing and phylogenomic analysis.</title>
        <authorList>
            <person name="An X."/>
            <person name="Gao K."/>
            <person name="Chen Z."/>
            <person name="Li J."/>
            <person name="Yang X."/>
            <person name="Yang X."/>
            <person name="Zhou J."/>
            <person name="Guo T."/>
            <person name="Zhao T."/>
            <person name="Huang S."/>
            <person name="Miao D."/>
            <person name="Khan W.U."/>
            <person name="Rao P."/>
            <person name="Ye M."/>
            <person name="Lei B."/>
            <person name="Liao W."/>
            <person name="Wang J."/>
            <person name="Ji L."/>
            <person name="Li Y."/>
            <person name="Guo B."/>
            <person name="Mustafa N.S."/>
            <person name="Li S."/>
            <person name="Yun Q."/>
            <person name="Keller S.R."/>
            <person name="Mao J."/>
            <person name="Zhang R."/>
            <person name="Strauss S.H."/>
        </authorList>
    </citation>
    <scope>NUCLEOTIDE SEQUENCE</scope>
    <source>
        <strain evidence="3">GM15</strain>
        <tissue evidence="3">Leaf</tissue>
    </source>
</reference>